<evidence type="ECO:0000259" key="2">
    <source>
        <dbReference type="Pfam" id="PF14467"/>
    </source>
</evidence>
<proteinExistence type="predicted"/>
<dbReference type="OrthoDB" id="7062037at2"/>
<dbReference type="Pfam" id="PF14467">
    <property type="entry name" value="DUF4426"/>
    <property type="match status" value="1"/>
</dbReference>
<organism evidence="3 4">
    <name type="scientific">Dokdonella immobilis</name>
    <dbReference type="NCBI Taxonomy" id="578942"/>
    <lineage>
        <taxon>Bacteria</taxon>
        <taxon>Pseudomonadati</taxon>
        <taxon>Pseudomonadota</taxon>
        <taxon>Gammaproteobacteria</taxon>
        <taxon>Lysobacterales</taxon>
        <taxon>Rhodanobacteraceae</taxon>
        <taxon>Dokdonella</taxon>
    </lineage>
</organism>
<dbReference type="InterPro" id="IPR025218">
    <property type="entry name" value="DUF4426"/>
</dbReference>
<evidence type="ECO:0000313" key="4">
    <source>
        <dbReference type="Proteomes" id="UP000198575"/>
    </source>
</evidence>
<accession>A0A1I4WBP3</accession>
<evidence type="ECO:0000313" key="3">
    <source>
        <dbReference type="EMBL" id="SFN11204.1"/>
    </source>
</evidence>
<dbReference type="STRING" id="578942.SAMN05216289_104175"/>
<protein>
    <recommendedName>
        <fullName evidence="2">DUF4426 domain-containing protein</fullName>
    </recommendedName>
</protein>
<gene>
    <name evidence="3" type="ORF">SAMN05216289_104175</name>
</gene>
<dbReference type="Gene3D" id="2.60.40.3340">
    <property type="entry name" value="Domain of unknown function DUF4426"/>
    <property type="match status" value="1"/>
</dbReference>
<reference evidence="3 4" key="1">
    <citation type="submission" date="2016-10" db="EMBL/GenBank/DDBJ databases">
        <authorList>
            <person name="de Groot N.N."/>
        </authorList>
    </citation>
    <scope>NUCLEOTIDE SEQUENCE [LARGE SCALE GENOMIC DNA]</scope>
    <source>
        <strain evidence="3 4">CGMCC 1.7659</strain>
    </source>
</reference>
<evidence type="ECO:0000256" key="1">
    <source>
        <dbReference type="SAM" id="SignalP"/>
    </source>
</evidence>
<sequence length="149" mass="15910">MTPLARIALGIALLAPAAPALADASSGTEKFGDFLVHYNALSTRSLNADMARQYSIERSDKRGLINISIQKVAADGTAAAVKAEIRGEATNLTGQKSPITIREIPDLYVSYIGLFDVSPPDTYTFALSITPAGADRAYEVRFSQNFVAD</sequence>
<feature type="domain" description="DUF4426" evidence="2">
    <location>
        <begin position="29"/>
        <end position="147"/>
    </location>
</feature>
<feature type="signal peptide" evidence="1">
    <location>
        <begin position="1"/>
        <end position="22"/>
    </location>
</feature>
<dbReference type="EMBL" id="FOVF01000004">
    <property type="protein sequence ID" value="SFN11204.1"/>
    <property type="molecule type" value="Genomic_DNA"/>
</dbReference>
<name>A0A1I4WBP3_9GAMM</name>
<keyword evidence="1" id="KW-0732">Signal</keyword>
<feature type="chain" id="PRO_5011572814" description="DUF4426 domain-containing protein" evidence="1">
    <location>
        <begin position="23"/>
        <end position="149"/>
    </location>
</feature>
<dbReference type="AlphaFoldDB" id="A0A1I4WBP3"/>
<dbReference type="RefSeq" id="WP_092405518.1">
    <property type="nucleotide sequence ID" value="NZ_FOVF01000004.1"/>
</dbReference>
<keyword evidence="4" id="KW-1185">Reference proteome</keyword>
<dbReference type="Proteomes" id="UP000198575">
    <property type="component" value="Unassembled WGS sequence"/>
</dbReference>